<dbReference type="Pfam" id="PF03704">
    <property type="entry name" value="BTAD"/>
    <property type="match status" value="1"/>
</dbReference>
<dbReference type="eggNOG" id="COG3899">
    <property type="taxonomic scope" value="Bacteria"/>
</dbReference>
<dbReference type="Pfam" id="PF13191">
    <property type="entry name" value="AAA_16"/>
    <property type="match status" value="1"/>
</dbReference>
<dbReference type="InterPro" id="IPR027417">
    <property type="entry name" value="P-loop_NTPase"/>
</dbReference>
<evidence type="ECO:0000256" key="1">
    <source>
        <dbReference type="ARBA" id="ARBA00023012"/>
    </source>
</evidence>
<dbReference type="Gene3D" id="1.10.10.10">
    <property type="entry name" value="Winged helix-like DNA-binding domain superfamily/Winged helix DNA-binding domain"/>
    <property type="match status" value="1"/>
</dbReference>
<name>A0A1T3P3H5_9ACTN</name>
<keyword evidence="2" id="KW-0805">Transcription regulation</keyword>
<dbReference type="PANTHER" id="PTHR35807">
    <property type="entry name" value="TRANSCRIPTIONAL REGULATOR REDD-RELATED"/>
    <property type="match status" value="1"/>
</dbReference>
<organism evidence="5 6">
    <name type="scientific">Embleya scabrispora</name>
    <dbReference type="NCBI Taxonomy" id="159449"/>
    <lineage>
        <taxon>Bacteria</taxon>
        <taxon>Bacillati</taxon>
        <taxon>Actinomycetota</taxon>
        <taxon>Actinomycetes</taxon>
        <taxon>Kitasatosporales</taxon>
        <taxon>Streptomycetaceae</taxon>
        <taxon>Embleya</taxon>
    </lineage>
</organism>
<dbReference type="EMBL" id="MWQN01000001">
    <property type="protein sequence ID" value="OPC83647.1"/>
    <property type="molecule type" value="Genomic_DNA"/>
</dbReference>
<keyword evidence="6" id="KW-1185">Reference proteome</keyword>
<accession>A0A1T3P3H5</accession>
<dbReference type="PANTHER" id="PTHR35807:SF1">
    <property type="entry name" value="TRANSCRIPTIONAL REGULATOR REDD"/>
    <property type="match status" value="1"/>
</dbReference>
<reference evidence="5 6" key="1">
    <citation type="submission" date="2017-03" db="EMBL/GenBank/DDBJ databases">
        <title>Draft genome sequence of Streptomyces scabrisporus NF3, endophyte isolated from Amphipterygium adstringens.</title>
        <authorList>
            <person name="Vazquez M."/>
            <person name="Ceapa C.D."/>
            <person name="Rodriguez Luna D."/>
            <person name="Sanchez Esquivel S."/>
        </authorList>
    </citation>
    <scope>NUCLEOTIDE SEQUENCE [LARGE SCALE GENOMIC DNA]</scope>
    <source>
        <strain evidence="5 6">NF3</strain>
    </source>
</reference>
<dbReference type="STRING" id="159449.B4N89_24310"/>
<feature type="domain" description="Bacterial transcriptional activator" evidence="4">
    <location>
        <begin position="136"/>
        <end position="280"/>
    </location>
</feature>
<protein>
    <recommendedName>
        <fullName evidence="4">Bacterial transcriptional activator domain-containing protein</fullName>
    </recommendedName>
</protein>
<proteinExistence type="predicted"/>
<dbReference type="InterPro" id="IPR036388">
    <property type="entry name" value="WH-like_DNA-bd_sf"/>
</dbReference>
<evidence type="ECO:0000313" key="6">
    <source>
        <dbReference type="Proteomes" id="UP000190037"/>
    </source>
</evidence>
<dbReference type="SUPFAM" id="SSF48452">
    <property type="entry name" value="TPR-like"/>
    <property type="match status" value="1"/>
</dbReference>
<keyword evidence="1" id="KW-0902">Two-component regulatory system</keyword>
<dbReference type="InterPro" id="IPR016032">
    <property type="entry name" value="Sig_transdc_resp-reg_C-effctor"/>
</dbReference>
<evidence type="ECO:0000256" key="3">
    <source>
        <dbReference type="ARBA" id="ARBA00023163"/>
    </source>
</evidence>
<sequence>MWRAGSFEPLPDRRRGIGRRTDDSRRGVRRMVVRVRVLGHVCVDGPAGRAAEDLLGGPQARLVFAALALGRRHPVPREELAALLWPEQAPKSWEGALRGVLSRVRGFLGQAGYDASSVLRHRAGCYVLSLPEGTEVDVEAAESALIEAEALAVHGAFAQARTRAHDAHEILALPFLPGLDGDWVNERRTRWRSARLRALAVSVTTELHLGRADAAVTRAAQLVDLDPFRESSHRLLMTAHAAGGDRAAALRAYERCRRLLNSELGVGPSPETESAFLRLLGDATPQPLPVPAPAARFASPTPGLDAPPAPAPTRSAHDVFPHGAPGPIVGRSAELRLLEESTRAEVGSRVILVSGDAGIGKSFLLGEFATRAGRDALVLTGRSDEGVAAPFQPFVTMLRAHLGDVAAEELRERVGDLGGELHRLLPELPLEPAGLTQPQGPPDSDTERYRLFEAVAGVFRHAAGERDLILLLDDVHWSSTSTMLMLRHVARALVGTRAVMVIAFRDTGLGSVHPMTRLIADLYRDLHPLHVPLGGLDVAALVELAHVLAGPLPPRAEGVRAHVLRELSDGNPLLATELLRQWADVSDWSALGKSVPADVPRRVRNVLRQRLLGLPQSTLEALTVAAVVGPAFDIDLVAAVHPGGFDTVVDALDDAERAHVVRGEETDRPGRFTFVHALVRSTLYQELPTARRLQLHRKVGLALEARGDRDAHLPELAHHFRLACRFGEARRALDYARRAGDEARDGGAFEVAAEHYRQALEVLPMVTDPAPETRCDLLLSRGAALDRCGDRRCREVLRRAAEEARALSDSRRLGRVALAMVRLGQVYQVGVDLELVALLREALAALPIASALPADIALRSLLLAALAVALTFGQDREARLSMLYEALEAARESGSHDALAQGLEAHHLAASGPDLVEERLRMSSELTVLSGLTGDQESLFRSHLNQAYDLVVCGAIPAAEREYAQAQRVARRLRHPWFTWEVLIYRCGLELLRGRTARAADVLADALRLARRSGLPREAVRSFNLSQILAVRWEQGRLGVMARRAGVAAGWSRDVSWWRVQACWAASASADPKSAREEFHALCVPGFATIPVDLLWTGSLMRLGEVALELGDTERGLLVAEALAPYADHLDWTGSSLGPVRRVLGGLSALVGDEAAARAHFAAAHARCVELGLPGHAERTLQDAVRLLGESPDTGVPLGS</sequence>
<gene>
    <name evidence="5" type="ORF">B4N89_24310</name>
</gene>
<evidence type="ECO:0000259" key="4">
    <source>
        <dbReference type="SMART" id="SM01043"/>
    </source>
</evidence>
<dbReference type="eggNOG" id="COG3629">
    <property type="taxonomic scope" value="Bacteria"/>
</dbReference>
<dbReference type="SUPFAM" id="SSF52540">
    <property type="entry name" value="P-loop containing nucleoside triphosphate hydrolases"/>
    <property type="match status" value="1"/>
</dbReference>
<dbReference type="InterPro" id="IPR041664">
    <property type="entry name" value="AAA_16"/>
</dbReference>
<dbReference type="InterPro" id="IPR005158">
    <property type="entry name" value="BTAD"/>
</dbReference>
<dbReference type="Proteomes" id="UP000190037">
    <property type="component" value="Unassembled WGS sequence"/>
</dbReference>
<dbReference type="SUPFAM" id="SSF46894">
    <property type="entry name" value="C-terminal effector domain of the bipartite response regulators"/>
    <property type="match status" value="1"/>
</dbReference>
<dbReference type="Gene3D" id="1.25.40.10">
    <property type="entry name" value="Tetratricopeptide repeat domain"/>
    <property type="match status" value="1"/>
</dbReference>
<evidence type="ECO:0000256" key="2">
    <source>
        <dbReference type="ARBA" id="ARBA00023015"/>
    </source>
</evidence>
<dbReference type="InterPro" id="IPR051677">
    <property type="entry name" value="AfsR-DnrI-RedD_regulator"/>
</dbReference>
<dbReference type="GO" id="GO:0003677">
    <property type="term" value="F:DNA binding"/>
    <property type="evidence" value="ECO:0007669"/>
    <property type="project" value="InterPro"/>
</dbReference>
<evidence type="ECO:0000313" key="5">
    <source>
        <dbReference type="EMBL" id="OPC83647.1"/>
    </source>
</evidence>
<dbReference type="GO" id="GO:0006355">
    <property type="term" value="P:regulation of DNA-templated transcription"/>
    <property type="evidence" value="ECO:0007669"/>
    <property type="project" value="InterPro"/>
</dbReference>
<dbReference type="AlphaFoldDB" id="A0A1T3P3H5"/>
<keyword evidence="3" id="KW-0804">Transcription</keyword>
<dbReference type="InterPro" id="IPR011990">
    <property type="entry name" value="TPR-like_helical_dom_sf"/>
</dbReference>
<dbReference type="GO" id="GO:0000160">
    <property type="term" value="P:phosphorelay signal transduction system"/>
    <property type="evidence" value="ECO:0007669"/>
    <property type="project" value="UniProtKB-KW"/>
</dbReference>
<comment type="caution">
    <text evidence="5">The sequence shown here is derived from an EMBL/GenBank/DDBJ whole genome shotgun (WGS) entry which is preliminary data.</text>
</comment>
<dbReference type="SMART" id="SM01043">
    <property type="entry name" value="BTAD"/>
    <property type="match status" value="1"/>
</dbReference>